<dbReference type="RefSeq" id="WP_303522787.1">
    <property type="nucleotide sequence ID" value="NZ_JAUOQO010000995.1"/>
</dbReference>
<dbReference type="PANTHER" id="PTHR43709:SF2">
    <property type="entry name" value="DUF453 DOMAIN PROTEIN (AFU_ORTHOLOGUE AFUA_6G00360)"/>
    <property type="match status" value="1"/>
</dbReference>
<comment type="caution">
    <text evidence="3">The sequence shown here is derived from an EMBL/GenBank/DDBJ whole genome shotgun (WGS) entry which is preliminary data.</text>
</comment>
<evidence type="ECO:0000256" key="2">
    <source>
        <dbReference type="ARBA" id="ARBA00023235"/>
    </source>
</evidence>
<dbReference type="Proteomes" id="UP001170310">
    <property type="component" value="Unassembled WGS sequence"/>
</dbReference>
<evidence type="ECO:0000313" key="4">
    <source>
        <dbReference type="Proteomes" id="UP001170310"/>
    </source>
</evidence>
<feature type="non-terminal residue" evidence="3">
    <location>
        <position position="73"/>
    </location>
</feature>
<dbReference type="PANTHER" id="PTHR43709">
    <property type="entry name" value="ACONITATE ISOMERASE-RELATED"/>
    <property type="match status" value="1"/>
</dbReference>
<dbReference type="EMBL" id="JAUOQO010000995">
    <property type="protein sequence ID" value="MDO6575635.1"/>
    <property type="molecule type" value="Genomic_DNA"/>
</dbReference>
<dbReference type="AlphaFoldDB" id="A0AAW7YTL6"/>
<reference evidence="3" key="1">
    <citation type="submission" date="2023-07" db="EMBL/GenBank/DDBJ databases">
        <title>Genome content predicts the carbon catabolic preferences of heterotrophic bacteria.</title>
        <authorList>
            <person name="Gralka M."/>
        </authorList>
    </citation>
    <scope>NUCLEOTIDE SEQUENCE</scope>
    <source>
        <strain evidence="3">E2R20</strain>
    </source>
</reference>
<dbReference type="Gene3D" id="3.10.310.10">
    <property type="entry name" value="Diaminopimelate Epimerase, Chain A, domain 1"/>
    <property type="match status" value="1"/>
</dbReference>
<dbReference type="Pfam" id="PF04303">
    <property type="entry name" value="PrpF"/>
    <property type="match status" value="1"/>
</dbReference>
<dbReference type="GO" id="GO:0016853">
    <property type="term" value="F:isomerase activity"/>
    <property type="evidence" value="ECO:0007669"/>
    <property type="project" value="UniProtKB-KW"/>
</dbReference>
<dbReference type="SUPFAM" id="SSF54506">
    <property type="entry name" value="Diaminopimelate epimerase-like"/>
    <property type="match status" value="1"/>
</dbReference>
<proteinExistence type="inferred from homology"/>
<gene>
    <name evidence="3" type="ORF">Q4528_16115</name>
</gene>
<keyword evidence="2" id="KW-0413">Isomerase</keyword>
<organism evidence="3 4">
    <name type="scientific">Staphylococcus pasteuri_A</name>
    <dbReference type="NCBI Taxonomy" id="3062664"/>
    <lineage>
        <taxon>Bacteria</taxon>
        <taxon>Bacillati</taxon>
        <taxon>Bacillota</taxon>
        <taxon>Bacilli</taxon>
        <taxon>Bacillales</taxon>
        <taxon>Staphylococcaceae</taxon>
        <taxon>Staphylococcus</taxon>
    </lineage>
</organism>
<accession>A0AAW7YTL6</accession>
<evidence type="ECO:0000256" key="1">
    <source>
        <dbReference type="ARBA" id="ARBA00007673"/>
    </source>
</evidence>
<protein>
    <submittedName>
        <fullName evidence="3">PrpF domain-containing protein</fullName>
    </submittedName>
</protein>
<name>A0AAW7YTL6_9STAP</name>
<sequence>MPMVIATAESFGLTGYESAAELDENADFYTRMEAIRRLAGAKMGMGDVSKSVTPKFGLLAPANQGGTIATRYF</sequence>
<evidence type="ECO:0000313" key="3">
    <source>
        <dbReference type="EMBL" id="MDO6575635.1"/>
    </source>
</evidence>
<keyword evidence="4" id="KW-1185">Reference proteome</keyword>
<comment type="similarity">
    <text evidence="1">Belongs to the PrpF family.</text>
</comment>
<dbReference type="InterPro" id="IPR007400">
    <property type="entry name" value="PrpF-like"/>
</dbReference>